<evidence type="ECO:0000313" key="1">
    <source>
        <dbReference type="EMBL" id="RXH76951.1"/>
    </source>
</evidence>
<keyword evidence="2" id="KW-1185">Reference proteome</keyword>
<comment type="caution">
    <text evidence="1">The sequence shown here is derived from an EMBL/GenBank/DDBJ whole genome shotgun (WGS) entry which is preliminary data.</text>
</comment>
<dbReference type="EMBL" id="RDQH01000340">
    <property type="protein sequence ID" value="RXH76951.1"/>
    <property type="molecule type" value="Genomic_DNA"/>
</dbReference>
<organism evidence="1 2">
    <name type="scientific">Malus domestica</name>
    <name type="common">Apple</name>
    <name type="synonym">Pyrus malus</name>
    <dbReference type="NCBI Taxonomy" id="3750"/>
    <lineage>
        <taxon>Eukaryota</taxon>
        <taxon>Viridiplantae</taxon>
        <taxon>Streptophyta</taxon>
        <taxon>Embryophyta</taxon>
        <taxon>Tracheophyta</taxon>
        <taxon>Spermatophyta</taxon>
        <taxon>Magnoliopsida</taxon>
        <taxon>eudicotyledons</taxon>
        <taxon>Gunneridae</taxon>
        <taxon>Pentapetalae</taxon>
        <taxon>rosids</taxon>
        <taxon>fabids</taxon>
        <taxon>Rosales</taxon>
        <taxon>Rosaceae</taxon>
        <taxon>Amygdaloideae</taxon>
        <taxon>Maleae</taxon>
        <taxon>Malus</taxon>
    </lineage>
</organism>
<protein>
    <submittedName>
        <fullName evidence="1">Uncharacterized protein</fullName>
    </submittedName>
</protein>
<proteinExistence type="predicted"/>
<evidence type="ECO:0000313" key="2">
    <source>
        <dbReference type="Proteomes" id="UP000290289"/>
    </source>
</evidence>
<gene>
    <name evidence="1" type="ORF">DVH24_019839</name>
</gene>
<name>A0A498I631_MALDO</name>
<reference evidence="1 2" key="1">
    <citation type="submission" date="2018-10" db="EMBL/GenBank/DDBJ databases">
        <title>A high-quality apple genome assembly.</title>
        <authorList>
            <person name="Hu J."/>
        </authorList>
    </citation>
    <scope>NUCLEOTIDE SEQUENCE [LARGE SCALE GENOMIC DNA]</scope>
    <source>
        <strain evidence="2">cv. HFTH1</strain>
        <tissue evidence="1">Young leaf</tissue>
    </source>
</reference>
<dbReference type="AlphaFoldDB" id="A0A498I631"/>
<accession>A0A498I631</accession>
<sequence>MAMVEKQPSVAISAFLRPTSFINGVVHLFSQRSTVDYGLPPSIPHFQRREKNLATNVSQYDLIFLSITTRFHSIRVKPTFPFSDCTNRPPNNLSSYMHGPAVAPLSTSPIFLPHTTLPSVMYSDSIDVPQSSLSFATNPNFYDSQIYSPSSLYEGNLWVFDSENHLRFHDPYQVSPNELDLGLGSTVCTSLAARNVFSVVRGGFANRMFVEIQKKGIKWDNDFNGWVNMSPASTFVMALNEDKLRDGVRSLSYRLVHGTGRDGIQWDKVFRPMFGTPKTGGMRCSTRRVLGEFWFRLTLLEQLVPYLWNTKL</sequence>
<dbReference type="Proteomes" id="UP000290289">
    <property type="component" value="Chromosome 14"/>
</dbReference>